<dbReference type="EMBL" id="NSFD01000046">
    <property type="protein sequence ID" value="PBA25302.1"/>
    <property type="molecule type" value="Genomic_DNA"/>
</dbReference>
<evidence type="ECO:0000256" key="1">
    <source>
        <dbReference type="SAM" id="MobiDB-lite"/>
    </source>
</evidence>
<feature type="compositionally biased region" description="Low complexity" evidence="1">
    <location>
        <begin position="103"/>
        <end position="114"/>
    </location>
</feature>
<accession>A0A2A2ZV90</accession>
<dbReference type="InterPro" id="IPR006311">
    <property type="entry name" value="TAT_signal"/>
</dbReference>
<gene>
    <name evidence="2" type="ORF">CKJ66_18155</name>
</gene>
<dbReference type="PROSITE" id="PS51318">
    <property type="entry name" value="TAT"/>
    <property type="match status" value="1"/>
</dbReference>
<evidence type="ECO:0000313" key="3">
    <source>
        <dbReference type="Proteomes" id="UP000217768"/>
    </source>
</evidence>
<evidence type="ECO:0000313" key="2">
    <source>
        <dbReference type="EMBL" id="PBA25302.1"/>
    </source>
</evidence>
<dbReference type="GeneID" id="75271090"/>
<feature type="compositionally biased region" description="Pro residues" evidence="1">
    <location>
        <begin position="115"/>
        <end position="128"/>
    </location>
</feature>
<dbReference type="Proteomes" id="UP000217768">
    <property type="component" value="Unassembled WGS sequence"/>
</dbReference>
<organism evidence="2 3">
    <name type="scientific">Mycobacterium avium</name>
    <dbReference type="NCBI Taxonomy" id="1764"/>
    <lineage>
        <taxon>Bacteria</taxon>
        <taxon>Bacillati</taxon>
        <taxon>Actinomycetota</taxon>
        <taxon>Actinomycetes</taxon>
        <taxon>Mycobacteriales</taxon>
        <taxon>Mycobacteriaceae</taxon>
        <taxon>Mycobacterium</taxon>
        <taxon>Mycobacterium avium complex (MAC)</taxon>
    </lineage>
</organism>
<protein>
    <submittedName>
        <fullName evidence="2">Uncharacterized protein</fullName>
    </submittedName>
</protein>
<dbReference type="AlphaFoldDB" id="A0A2A2ZV90"/>
<feature type="region of interest" description="Disordered" evidence="1">
    <location>
        <begin position="97"/>
        <end position="129"/>
    </location>
</feature>
<reference evidence="2 3" key="1">
    <citation type="submission" date="2017-08" db="EMBL/GenBank/DDBJ databases">
        <title>Phylogenetic analysis of Mycobacterium avium complex whole genomes.</title>
        <authorList>
            <person name="Caverly L.J."/>
            <person name="Spilker T."/>
            <person name="Lipuma J."/>
        </authorList>
    </citation>
    <scope>NUCLEOTIDE SEQUENCE [LARGE SCALE GENOMIC DNA]</scope>
    <source>
        <strain evidence="2 3">FLAC0165</strain>
    </source>
</reference>
<dbReference type="OrthoDB" id="4571285at2"/>
<name>A0A2A2ZV90_MYCAV</name>
<sequence>MPSAVPPVNRRVNRREVLAGGAALAALGAVSACSKPAPKPPPVEQLLGPLDQARHDSALAGAAAAALGNPPQVAAALTVVASQRAAHARALSTEISRAAGKLATSSTSETTSPSPAQPAGPPPPPPPVSDVINALRASADSASRLVGTESGYRAGLLASIAASCTASYTVALVPGGPSI</sequence>
<proteinExistence type="predicted"/>
<dbReference type="RefSeq" id="WP_003875142.1">
    <property type="nucleotide sequence ID" value="NZ_CP016396.1"/>
</dbReference>
<comment type="caution">
    <text evidence="2">The sequence shown here is derived from an EMBL/GenBank/DDBJ whole genome shotgun (WGS) entry which is preliminary data.</text>
</comment>